<dbReference type="InterPro" id="IPR016747">
    <property type="entry name" value="Phosphotransbutyrylase"/>
</dbReference>
<feature type="transmembrane region" description="Helical" evidence="1">
    <location>
        <begin position="71"/>
        <end position="88"/>
    </location>
</feature>
<dbReference type="Pfam" id="PF04892">
    <property type="entry name" value="VanZ"/>
    <property type="match status" value="1"/>
</dbReference>
<name>A0AA95SAC6_9BACI</name>
<dbReference type="NCBIfam" id="NF037970">
    <property type="entry name" value="vanZ_1"/>
    <property type="match status" value="1"/>
</dbReference>
<sequence length="177" mass="19957">MSYYRKIKFCLPWIFVLVWMILIFNLSAQPASHSGQLSRGVTAVVVETVKQITPVTDVTVDRWDHIVRKNAHFFIYLMLAIWVFNALLKSRIAGLKGFFLAMAICVLYAISDEFHQVFVPGRGPAAKDVLIDSAGAIVGIWIYKLAALAIKTRKRNRLSEGHRDGRKGSLPVAKRRS</sequence>
<reference evidence="3" key="1">
    <citation type="submission" date="2023-05" db="EMBL/GenBank/DDBJ databases">
        <title>Comparative genomics of Bacillaceae isolates and their secondary metabolite potential.</title>
        <authorList>
            <person name="Song L."/>
            <person name="Nielsen L.J."/>
            <person name="Mohite O."/>
            <person name="Xu X."/>
            <person name="Weber T."/>
            <person name="Kovacs A.T."/>
        </authorList>
    </citation>
    <scope>NUCLEOTIDE SEQUENCE</scope>
    <source>
        <strain evidence="3">XLM17</strain>
    </source>
</reference>
<dbReference type="Proteomes" id="UP001178288">
    <property type="component" value="Chromosome"/>
</dbReference>
<dbReference type="PIRSF" id="PIRSF019083">
    <property type="entry name" value="UCP019083_VanZ"/>
    <property type="match status" value="1"/>
</dbReference>
<gene>
    <name evidence="3" type="ORF">QNH39_23975</name>
</gene>
<dbReference type="InterPro" id="IPR006976">
    <property type="entry name" value="VanZ-like"/>
</dbReference>
<accession>A0AA95SAC6</accession>
<feature type="transmembrane region" description="Helical" evidence="1">
    <location>
        <begin position="93"/>
        <end position="110"/>
    </location>
</feature>
<dbReference type="AlphaFoldDB" id="A0AA95SAC6"/>
<evidence type="ECO:0000256" key="1">
    <source>
        <dbReference type="SAM" id="Phobius"/>
    </source>
</evidence>
<keyword evidence="4" id="KW-1185">Reference proteome</keyword>
<keyword evidence="1" id="KW-0472">Membrane</keyword>
<keyword evidence="1" id="KW-1133">Transmembrane helix</keyword>
<feature type="transmembrane region" description="Helical" evidence="1">
    <location>
        <begin position="9"/>
        <end position="28"/>
    </location>
</feature>
<dbReference type="RefSeq" id="WP_066092398.1">
    <property type="nucleotide sequence ID" value="NZ_CP126114.1"/>
</dbReference>
<evidence type="ECO:0000259" key="2">
    <source>
        <dbReference type="Pfam" id="PF04892"/>
    </source>
</evidence>
<keyword evidence="1" id="KW-0812">Transmembrane</keyword>
<dbReference type="EMBL" id="CP126114">
    <property type="protein sequence ID" value="WHY85632.1"/>
    <property type="molecule type" value="Genomic_DNA"/>
</dbReference>
<evidence type="ECO:0000313" key="3">
    <source>
        <dbReference type="EMBL" id="WHY85632.1"/>
    </source>
</evidence>
<feature type="transmembrane region" description="Helical" evidence="1">
    <location>
        <begin position="130"/>
        <end position="150"/>
    </location>
</feature>
<dbReference type="KEGG" id="nnv:QNH39_23975"/>
<organism evidence="3 4">
    <name type="scientific">Neobacillus novalis</name>
    <dbReference type="NCBI Taxonomy" id="220687"/>
    <lineage>
        <taxon>Bacteria</taxon>
        <taxon>Bacillati</taxon>
        <taxon>Bacillota</taxon>
        <taxon>Bacilli</taxon>
        <taxon>Bacillales</taxon>
        <taxon>Bacillaceae</taxon>
        <taxon>Neobacillus</taxon>
    </lineage>
</organism>
<feature type="domain" description="VanZ-like" evidence="2">
    <location>
        <begin position="13"/>
        <end position="145"/>
    </location>
</feature>
<proteinExistence type="predicted"/>
<evidence type="ECO:0000313" key="4">
    <source>
        <dbReference type="Proteomes" id="UP001178288"/>
    </source>
</evidence>
<protein>
    <submittedName>
        <fullName evidence="3">VanZ family protein</fullName>
    </submittedName>
</protein>